<feature type="transmembrane region" description="Helical" evidence="8">
    <location>
        <begin position="179"/>
        <end position="201"/>
    </location>
</feature>
<evidence type="ECO:0000256" key="7">
    <source>
        <dbReference type="RuleBase" id="RU003346"/>
    </source>
</evidence>
<dbReference type="InterPro" id="IPR005829">
    <property type="entry name" value="Sugar_transporter_CS"/>
</dbReference>
<dbReference type="InterPro" id="IPR005828">
    <property type="entry name" value="MFS_sugar_transport-like"/>
</dbReference>
<feature type="transmembrane region" description="Helical" evidence="8">
    <location>
        <begin position="495"/>
        <end position="516"/>
    </location>
</feature>
<dbReference type="Gene3D" id="1.20.1250.20">
    <property type="entry name" value="MFS general substrate transporter like domains"/>
    <property type="match status" value="2"/>
</dbReference>
<organism evidence="10 11">
    <name type="scientific">Patella caerulea</name>
    <name type="common">Rayed Mediterranean limpet</name>
    <dbReference type="NCBI Taxonomy" id="87958"/>
    <lineage>
        <taxon>Eukaryota</taxon>
        <taxon>Metazoa</taxon>
        <taxon>Spiralia</taxon>
        <taxon>Lophotrochozoa</taxon>
        <taxon>Mollusca</taxon>
        <taxon>Gastropoda</taxon>
        <taxon>Patellogastropoda</taxon>
        <taxon>Patelloidea</taxon>
        <taxon>Patellidae</taxon>
        <taxon>Patella</taxon>
    </lineage>
</organism>
<name>A0AAN8JK99_PATCE</name>
<reference evidence="10 11" key="1">
    <citation type="submission" date="2024-01" db="EMBL/GenBank/DDBJ databases">
        <title>The genome of the rayed Mediterranean limpet Patella caerulea (Linnaeus, 1758).</title>
        <authorList>
            <person name="Anh-Thu Weber A."/>
            <person name="Halstead-Nussloch G."/>
        </authorList>
    </citation>
    <scope>NUCLEOTIDE SEQUENCE [LARGE SCALE GENOMIC DNA]</scope>
    <source>
        <strain evidence="10">AATW-2023a</strain>
        <tissue evidence="10">Whole specimen</tissue>
    </source>
</reference>
<dbReference type="NCBIfam" id="TIGR00879">
    <property type="entry name" value="SP"/>
    <property type="match status" value="1"/>
</dbReference>
<dbReference type="PANTHER" id="PTHR23503">
    <property type="entry name" value="SOLUTE CARRIER FAMILY 2"/>
    <property type="match status" value="1"/>
</dbReference>
<keyword evidence="5 8" id="KW-1133">Transmembrane helix</keyword>
<proteinExistence type="inferred from homology"/>
<evidence type="ECO:0000256" key="5">
    <source>
        <dbReference type="ARBA" id="ARBA00022989"/>
    </source>
</evidence>
<dbReference type="InterPro" id="IPR020846">
    <property type="entry name" value="MFS_dom"/>
</dbReference>
<dbReference type="GO" id="GO:0055056">
    <property type="term" value="F:D-glucose transmembrane transporter activity"/>
    <property type="evidence" value="ECO:0007669"/>
    <property type="project" value="TreeGrafter"/>
</dbReference>
<protein>
    <recommendedName>
        <fullName evidence="9">Major facilitator superfamily (MFS) profile domain-containing protein</fullName>
    </recommendedName>
</protein>
<dbReference type="GO" id="GO:0070837">
    <property type="term" value="P:dehydroascorbic acid transport"/>
    <property type="evidence" value="ECO:0007669"/>
    <property type="project" value="TreeGrafter"/>
</dbReference>
<dbReference type="InterPro" id="IPR003663">
    <property type="entry name" value="Sugar/inositol_transpt"/>
</dbReference>
<dbReference type="InterPro" id="IPR036259">
    <property type="entry name" value="MFS_trans_sf"/>
</dbReference>
<feature type="transmembrane region" description="Helical" evidence="8">
    <location>
        <begin position="152"/>
        <end position="173"/>
    </location>
</feature>
<dbReference type="Pfam" id="PF00083">
    <property type="entry name" value="Sugar_tr"/>
    <property type="match status" value="1"/>
</dbReference>
<feature type="transmembrane region" description="Helical" evidence="8">
    <location>
        <begin position="21"/>
        <end position="40"/>
    </location>
</feature>
<comment type="similarity">
    <text evidence="7">Belongs to the major facilitator superfamily. Sugar transporter (TC 2.A.1.1) family.</text>
</comment>
<dbReference type="GO" id="GO:0046323">
    <property type="term" value="P:D-glucose import"/>
    <property type="evidence" value="ECO:0007669"/>
    <property type="project" value="TreeGrafter"/>
</dbReference>
<evidence type="ECO:0000259" key="9">
    <source>
        <dbReference type="PROSITE" id="PS50850"/>
    </source>
</evidence>
<evidence type="ECO:0000313" key="10">
    <source>
        <dbReference type="EMBL" id="KAK6177516.1"/>
    </source>
</evidence>
<keyword evidence="11" id="KW-1185">Reference proteome</keyword>
<dbReference type="PROSITE" id="PS50850">
    <property type="entry name" value="MFS"/>
    <property type="match status" value="1"/>
</dbReference>
<keyword evidence="2 7" id="KW-0813">Transport</keyword>
<dbReference type="Proteomes" id="UP001347796">
    <property type="component" value="Unassembled WGS sequence"/>
</dbReference>
<dbReference type="PROSITE" id="PS00217">
    <property type="entry name" value="SUGAR_TRANSPORT_2"/>
    <property type="match status" value="1"/>
</dbReference>
<comment type="caution">
    <text evidence="10">The sequence shown here is derived from an EMBL/GenBank/DDBJ whole genome shotgun (WGS) entry which is preliminary data.</text>
</comment>
<dbReference type="PROSITE" id="PS00216">
    <property type="entry name" value="SUGAR_TRANSPORT_1"/>
    <property type="match status" value="1"/>
</dbReference>
<dbReference type="PRINTS" id="PR00171">
    <property type="entry name" value="SUGRTRNSPORT"/>
</dbReference>
<accession>A0AAN8JK99</accession>
<keyword evidence="3" id="KW-1003">Cell membrane</keyword>
<feature type="domain" description="Major facilitator superfamily (MFS) profile" evidence="9">
    <location>
        <begin position="27"/>
        <end position="520"/>
    </location>
</feature>
<dbReference type="FunFam" id="1.20.1250.20:FF:001511">
    <property type="entry name" value="Solute carrier family 2, facilitated glucose transporter member 5"/>
    <property type="match status" value="1"/>
</dbReference>
<keyword evidence="6 8" id="KW-0472">Membrane</keyword>
<keyword evidence="4 8" id="KW-0812">Transmembrane</keyword>
<dbReference type="InterPro" id="IPR045263">
    <property type="entry name" value="GLUT"/>
</dbReference>
<evidence type="ECO:0000256" key="1">
    <source>
        <dbReference type="ARBA" id="ARBA00004651"/>
    </source>
</evidence>
<feature type="transmembrane region" description="Helical" evidence="8">
    <location>
        <begin position="208"/>
        <end position="229"/>
    </location>
</feature>
<feature type="transmembrane region" description="Helical" evidence="8">
    <location>
        <begin position="467"/>
        <end position="489"/>
    </location>
</feature>
<feature type="transmembrane region" description="Helical" evidence="8">
    <location>
        <begin position="241"/>
        <end position="263"/>
    </location>
</feature>
<dbReference type="GO" id="GO:0005353">
    <property type="term" value="F:fructose transmembrane transporter activity"/>
    <property type="evidence" value="ECO:0007669"/>
    <property type="project" value="UniProtKB-ARBA"/>
</dbReference>
<feature type="transmembrane region" description="Helical" evidence="8">
    <location>
        <begin position="119"/>
        <end position="140"/>
    </location>
</feature>
<evidence type="ECO:0000256" key="3">
    <source>
        <dbReference type="ARBA" id="ARBA00022475"/>
    </source>
</evidence>
<dbReference type="AlphaFoldDB" id="A0AAN8JK99"/>
<feature type="transmembrane region" description="Helical" evidence="8">
    <location>
        <begin position="394"/>
        <end position="415"/>
    </location>
</feature>
<evidence type="ECO:0000256" key="6">
    <source>
        <dbReference type="ARBA" id="ARBA00023136"/>
    </source>
</evidence>
<dbReference type="GO" id="GO:1990539">
    <property type="term" value="P:fructose import across plasma membrane"/>
    <property type="evidence" value="ECO:0007669"/>
    <property type="project" value="UniProtKB-ARBA"/>
</dbReference>
<evidence type="ECO:0000256" key="2">
    <source>
        <dbReference type="ARBA" id="ARBA00022448"/>
    </source>
</evidence>
<evidence type="ECO:0000256" key="4">
    <source>
        <dbReference type="ARBA" id="ARBA00022692"/>
    </source>
</evidence>
<feature type="transmembrane region" description="Helical" evidence="8">
    <location>
        <begin position="427"/>
        <end position="455"/>
    </location>
</feature>
<dbReference type="SUPFAM" id="SSF103473">
    <property type="entry name" value="MFS general substrate transporter"/>
    <property type="match status" value="1"/>
</dbReference>
<dbReference type="GO" id="GO:0005886">
    <property type="term" value="C:plasma membrane"/>
    <property type="evidence" value="ECO:0007669"/>
    <property type="project" value="UniProtKB-SubCell"/>
</dbReference>
<dbReference type="EMBL" id="JAZGQO010000010">
    <property type="protein sequence ID" value="KAK6177516.1"/>
    <property type="molecule type" value="Genomic_DNA"/>
</dbReference>
<comment type="subcellular location">
    <subcellularLocation>
        <location evidence="1">Cell membrane</location>
        <topology evidence="1">Multi-pass membrane protein</topology>
    </subcellularLocation>
</comment>
<evidence type="ECO:0000313" key="11">
    <source>
        <dbReference type="Proteomes" id="UP001347796"/>
    </source>
</evidence>
<sequence>MTLYQPTTEANPADRETNYTFTLIFSTFVAVLGNSFLYGYNIGVVNTPALIIQEFYRKVYFERAGGNYGNLQDFDRQLISKNFTFENGTLRANQSEIDDLSNKLGVDHSLLLEKWEIELLWSTTVAAFVLFGMIGAFTSAKVADFFGRKKGMIVITFVMFIAALFGGITKVAASPECLIMSRIFVGLHSGLNVSLAALYLAEISPKKIRGAIGTCHQLAITVGILSSQILGLNELLGTVDLWPWLFAFNAVPLFIHLVCWPLCPESPRYLLIKRNEEQEATNALRKLRGYDDVEDEIEEMRIESKRSVSGTNFSMHQLLTTPELRFPTVVACLLQVTQQWSGINAVMSYSTFIFGQAQVPVDKIGYVIVGTGSINVLCTVIAVPLMEKLGRRPLLLWPMCMMAISFLLMTVFINLQFNVDLAEHHSTFAMICIVLMHIYVIGFALGLGPIPFILVSEIFRQEPRAAAMSLSTAFNWICNFVLMLAFPFMKDGLGAYTYLLFTIILAAAVVFIFFFVPETKNRTFDEIVASLGLTRGRGPKSSYKFPDEAELQPMGDKV</sequence>
<dbReference type="PANTHER" id="PTHR23503:SF132">
    <property type="entry name" value="SOLUTE CARRIER FAMILY 2, FACILITATED GLUCOSE TRANSPORTER MEMBER 5-LIKE"/>
    <property type="match status" value="1"/>
</dbReference>
<gene>
    <name evidence="10" type="ORF">SNE40_015603</name>
</gene>
<evidence type="ECO:0000256" key="8">
    <source>
        <dbReference type="SAM" id="Phobius"/>
    </source>
</evidence>